<feature type="compositionally biased region" description="Low complexity" evidence="1">
    <location>
        <begin position="280"/>
        <end position="298"/>
    </location>
</feature>
<feature type="compositionally biased region" description="Basic and acidic residues" evidence="1">
    <location>
        <begin position="373"/>
        <end position="394"/>
    </location>
</feature>
<comment type="caution">
    <text evidence="2">The sequence shown here is derived from an EMBL/GenBank/DDBJ whole genome shotgun (WGS) entry which is preliminary data.</text>
</comment>
<feature type="region of interest" description="Disordered" evidence="1">
    <location>
        <begin position="1"/>
        <end position="79"/>
    </location>
</feature>
<feature type="compositionally biased region" description="Polar residues" evidence="1">
    <location>
        <begin position="98"/>
        <end position="108"/>
    </location>
</feature>
<feature type="compositionally biased region" description="Pro residues" evidence="1">
    <location>
        <begin position="262"/>
        <end position="279"/>
    </location>
</feature>
<feature type="compositionally biased region" description="Low complexity" evidence="1">
    <location>
        <begin position="47"/>
        <end position="61"/>
    </location>
</feature>
<feature type="compositionally biased region" description="Basic and acidic residues" evidence="1">
    <location>
        <begin position="162"/>
        <end position="233"/>
    </location>
</feature>
<feature type="region of interest" description="Disordered" evidence="1">
    <location>
        <begin position="98"/>
        <end position="443"/>
    </location>
</feature>
<dbReference type="Proteomes" id="UP000187151">
    <property type="component" value="Unassembled WGS sequence"/>
</dbReference>
<feature type="compositionally biased region" description="Pro residues" evidence="1">
    <location>
        <begin position="399"/>
        <end position="414"/>
    </location>
</feature>
<feature type="compositionally biased region" description="Polar residues" evidence="1">
    <location>
        <begin position="234"/>
        <end position="243"/>
    </location>
</feature>
<dbReference type="EMBL" id="MQUR01000005">
    <property type="protein sequence ID" value="OLZ72550.1"/>
    <property type="molecule type" value="Genomic_DNA"/>
</dbReference>
<reference evidence="2 3" key="1">
    <citation type="submission" date="2016-01" db="EMBL/GenBank/DDBJ databases">
        <title>Streptomyces amritsarensis strain MTCC 11845 genome sequencing and assembly.</title>
        <authorList>
            <person name="Sharma D."/>
            <person name="Nair G.R."/>
            <person name="Kaur G."/>
            <person name="Manhas R.K."/>
            <person name="Mayilraj S."/>
        </authorList>
    </citation>
    <scope>NUCLEOTIDE SEQUENCE [LARGE SCALE GENOMIC DNA]</scope>
    <source>
        <strain evidence="2 3">MTCC 11845</strain>
    </source>
</reference>
<feature type="compositionally biased region" description="Basic and acidic residues" evidence="1">
    <location>
        <begin position="244"/>
        <end position="259"/>
    </location>
</feature>
<keyword evidence="3" id="KW-1185">Reference proteome</keyword>
<feature type="compositionally biased region" description="Low complexity" evidence="1">
    <location>
        <begin position="350"/>
        <end position="362"/>
    </location>
</feature>
<proteinExistence type="predicted"/>
<feature type="compositionally biased region" description="Basic and acidic residues" evidence="1">
    <location>
        <begin position="140"/>
        <end position="155"/>
    </location>
</feature>
<accession>A0ABX3GBV1</accession>
<feature type="compositionally biased region" description="Pro residues" evidence="1">
    <location>
        <begin position="14"/>
        <end position="25"/>
    </location>
</feature>
<feature type="compositionally biased region" description="Basic and acidic residues" evidence="1">
    <location>
        <begin position="109"/>
        <end position="124"/>
    </location>
</feature>
<feature type="compositionally biased region" description="Polar residues" evidence="1">
    <location>
        <begin position="428"/>
        <end position="440"/>
    </location>
</feature>
<gene>
    <name evidence="2" type="ORF">AVW11_03930</name>
</gene>
<organism evidence="2 3">
    <name type="scientific">Streptomyces amritsarensis</name>
    <dbReference type="NCBI Taxonomy" id="681158"/>
    <lineage>
        <taxon>Bacteria</taxon>
        <taxon>Bacillati</taxon>
        <taxon>Actinomycetota</taxon>
        <taxon>Actinomycetes</taxon>
        <taxon>Kitasatosporales</taxon>
        <taxon>Streptomycetaceae</taxon>
        <taxon>Streptomyces</taxon>
    </lineage>
</organism>
<feature type="compositionally biased region" description="Polar residues" evidence="1">
    <location>
        <begin position="125"/>
        <end position="139"/>
    </location>
</feature>
<name>A0ABX3GBV1_9ACTN</name>
<feature type="compositionally biased region" description="Pro residues" evidence="1">
    <location>
        <begin position="309"/>
        <end position="322"/>
    </location>
</feature>
<evidence type="ECO:0000256" key="1">
    <source>
        <dbReference type="SAM" id="MobiDB-lite"/>
    </source>
</evidence>
<evidence type="ECO:0000313" key="3">
    <source>
        <dbReference type="Proteomes" id="UP000187151"/>
    </source>
</evidence>
<protein>
    <submittedName>
        <fullName evidence="2">Uncharacterized protein</fullName>
    </submittedName>
</protein>
<evidence type="ECO:0000313" key="2">
    <source>
        <dbReference type="EMBL" id="OLZ72550.1"/>
    </source>
</evidence>
<sequence length="567" mass="59272">MPTQPPTVGAPSSVPAPTPTPPPVSGPAVPTGGGLLAPVTLARPTRDASGGSAAYASQGDSADADGKPGKGSKNTASPGMWKGIAAYIANRPQQQIKVQHTISEIRGSSTDRKVNHGITEKKGATSDSKSNRSATTAHASKSDKSAKDHNTRDAKTSAASTKADKNSNTRDAKTSDTRSSADKNSRDAKTADTRTKADKNSNTRDAKTSDTRSSADKSSRDAKTASDHKDHNTHQQAGKTSSDTQDRTARDDKTIRKTDTGPQPPESKPTATQPPPKAPTPGSATAPTPATAGDKPTAVKPGPAANQPEPQPRPGPAAPTGPTPTGKQGKAKLRKGPYTAQPAREEGFKAGAQQAAVEADTAAWKDGYADGEQAIRDKAARDKQQMDAARDRTRGVPVPAKPTAPPAPPTPPVPTSASGVAPLGATVSGDTVQLSNGSTKTRGEIRTLRSFTRFLDGKQQQTHQITDQCKQAKEVSAARVQQIQTLVERCQDPKIKGGKHLIAALQKLHEATELQAREAEKMHGNAQRGIEALRTLNHNAKARHGGVYKAVADSPETSPAERAFYAR</sequence>